<dbReference type="Pfam" id="PF22725">
    <property type="entry name" value="GFO_IDH_MocA_C3"/>
    <property type="match status" value="1"/>
</dbReference>
<evidence type="ECO:0008006" key="5">
    <source>
        <dbReference type="Google" id="ProtNLM"/>
    </source>
</evidence>
<dbReference type="Gene3D" id="3.40.50.720">
    <property type="entry name" value="NAD(P)-binding Rossmann-like Domain"/>
    <property type="match status" value="1"/>
</dbReference>
<accession>A0A6J4HRR8</accession>
<sequence>MTSTTQKLRVVVYGTAHSHAPGKVRALLDSPAVELVGVCEPDTAQRERAAGNPVYARQRWIESAQEFLGDPSVAAVCVEGAEGKCAALARECIAAGKHIWYDKPVGDFEAFRWMTETARERRLHIQMGYMLRYSTAFQRVAEWLRQGLLGELFAVRGHMSRFDAPAARGRDPVPGGIAFQLAPHMMDQALWLFGARPKKVTSFLRNDATPALPEHADNTLVVLEFGRAAAGAGNRPGVGGGGGMAMIDIAAMEASPATRRFEVYGTKGSAIVVEPFEPGTRIRLALEEAGGGYARGEQLVEVEAAPRGVTFPRELASFVATIRGEQAPDRSLDHELLVEETLHRAIGNLPA</sequence>
<reference evidence="4" key="1">
    <citation type="submission" date="2020-02" db="EMBL/GenBank/DDBJ databases">
        <authorList>
            <person name="Meier V. D."/>
        </authorList>
    </citation>
    <scope>NUCLEOTIDE SEQUENCE</scope>
    <source>
        <strain evidence="4">AVDCRST_MAG77</strain>
    </source>
</reference>
<name>A0A6J4HRR8_9CHLR</name>
<dbReference type="EMBL" id="CADCTC010000069">
    <property type="protein sequence ID" value="CAA9232237.1"/>
    <property type="molecule type" value="Genomic_DNA"/>
</dbReference>
<feature type="domain" description="GFO/IDH/MocA-like oxidoreductase" evidence="3">
    <location>
        <begin position="137"/>
        <end position="270"/>
    </location>
</feature>
<dbReference type="InterPro" id="IPR055170">
    <property type="entry name" value="GFO_IDH_MocA-like_dom"/>
</dbReference>
<dbReference type="Gene3D" id="3.30.360.10">
    <property type="entry name" value="Dihydrodipicolinate Reductase, domain 2"/>
    <property type="match status" value="1"/>
</dbReference>
<dbReference type="SUPFAM" id="SSF55347">
    <property type="entry name" value="Glyceraldehyde-3-phosphate dehydrogenase-like, C-terminal domain"/>
    <property type="match status" value="1"/>
</dbReference>
<dbReference type="InterPro" id="IPR050463">
    <property type="entry name" value="Gfo/Idh/MocA_oxidrdct_glycsds"/>
</dbReference>
<evidence type="ECO:0000256" key="1">
    <source>
        <dbReference type="ARBA" id="ARBA00023002"/>
    </source>
</evidence>
<dbReference type="PANTHER" id="PTHR43818:SF11">
    <property type="entry name" value="BCDNA.GH03377"/>
    <property type="match status" value="1"/>
</dbReference>
<feature type="domain" description="Gfo/Idh/MocA-like oxidoreductase N-terminal" evidence="2">
    <location>
        <begin position="8"/>
        <end position="129"/>
    </location>
</feature>
<dbReference type="InterPro" id="IPR036291">
    <property type="entry name" value="NAD(P)-bd_dom_sf"/>
</dbReference>
<evidence type="ECO:0000313" key="4">
    <source>
        <dbReference type="EMBL" id="CAA9232237.1"/>
    </source>
</evidence>
<dbReference type="SUPFAM" id="SSF51735">
    <property type="entry name" value="NAD(P)-binding Rossmann-fold domains"/>
    <property type="match status" value="1"/>
</dbReference>
<gene>
    <name evidence="4" type="ORF">AVDCRST_MAG77-1073</name>
</gene>
<dbReference type="PANTHER" id="PTHR43818">
    <property type="entry name" value="BCDNA.GH03377"/>
    <property type="match status" value="1"/>
</dbReference>
<keyword evidence="1" id="KW-0560">Oxidoreductase</keyword>
<dbReference type="Pfam" id="PF01408">
    <property type="entry name" value="GFO_IDH_MocA"/>
    <property type="match status" value="1"/>
</dbReference>
<evidence type="ECO:0000259" key="3">
    <source>
        <dbReference type="Pfam" id="PF22725"/>
    </source>
</evidence>
<dbReference type="GO" id="GO:0016491">
    <property type="term" value="F:oxidoreductase activity"/>
    <property type="evidence" value="ECO:0007669"/>
    <property type="project" value="UniProtKB-KW"/>
</dbReference>
<protein>
    <recommendedName>
        <fullName evidence="5">Gfo/Idh/MocA family oxidoreductase</fullName>
    </recommendedName>
</protein>
<organism evidence="4">
    <name type="scientific">uncultured Chloroflexota bacterium</name>
    <dbReference type="NCBI Taxonomy" id="166587"/>
    <lineage>
        <taxon>Bacteria</taxon>
        <taxon>Bacillati</taxon>
        <taxon>Chloroflexota</taxon>
        <taxon>environmental samples</taxon>
    </lineage>
</organism>
<dbReference type="AlphaFoldDB" id="A0A6J4HRR8"/>
<dbReference type="GO" id="GO:0000166">
    <property type="term" value="F:nucleotide binding"/>
    <property type="evidence" value="ECO:0007669"/>
    <property type="project" value="InterPro"/>
</dbReference>
<evidence type="ECO:0000259" key="2">
    <source>
        <dbReference type="Pfam" id="PF01408"/>
    </source>
</evidence>
<dbReference type="InterPro" id="IPR000683">
    <property type="entry name" value="Gfo/Idh/MocA-like_OxRdtase_N"/>
</dbReference>
<proteinExistence type="predicted"/>